<gene>
    <name evidence="4" type="ORF">BYZ73_19965</name>
</gene>
<dbReference type="InterPro" id="IPR046668">
    <property type="entry name" value="DUF6538"/>
</dbReference>
<evidence type="ECO:0000313" key="4">
    <source>
        <dbReference type="EMBL" id="RAP39535.1"/>
    </source>
</evidence>
<feature type="compositionally biased region" description="Basic residues" evidence="2">
    <location>
        <begin position="158"/>
        <end position="169"/>
    </location>
</feature>
<organism evidence="4 5">
    <name type="scientific">Rhodovulum viride</name>
    <dbReference type="NCBI Taxonomy" id="1231134"/>
    <lineage>
        <taxon>Bacteria</taxon>
        <taxon>Pseudomonadati</taxon>
        <taxon>Pseudomonadota</taxon>
        <taxon>Alphaproteobacteria</taxon>
        <taxon>Rhodobacterales</taxon>
        <taxon>Paracoccaceae</taxon>
        <taxon>Rhodovulum</taxon>
    </lineage>
</organism>
<dbReference type="Proteomes" id="UP000248659">
    <property type="component" value="Unassembled WGS sequence"/>
</dbReference>
<reference evidence="4 5" key="1">
    <citation type="submission" date="2017-01" db="EMBL/GenBank/DDBJ databases">
        <title>Genome sequence of Rhodovulum viride JA756.</title>
        <authorList>
            <person name="Lakshmi K.V."/>
            <person name="Tushar L.D."/>
            <person name="Sasikala C."/>
            <person name="Venkataramana C."/>
        </authorList>
    </citation>
    <scope>NUCLEOTIDE SEQUENCE [LARGE SCALE GENOMIC DNA]</scope>
    <source>
        <strain evidence="4 5">JA756</strain>
    </source>
</reference>
<dbReference type="EMBL" id="MUAV01000044">
    <property type="protein sequence ID" value="RAP39535.1"/>
    <property type="molecule type" value="Genomic_DNA"/>
</dbReference>
<evidence type="ECO:0000256" key="2">
    <source>
        <dbReference type="SAM" id="MobiDB-lite"/>
    </source>
</evidence>
<feature type="region of interest" description="Disordered" evidence="2">
    <location>
        <begin position="140"/>
        <end position="175"/>
    </location>
</feature>
<evidence type="ECO:0000313" key="5">
    <source>
        <dbReference type="Proteomes" id="UP000248659"/>
    </source>
</evidence>
<comment type="caution">
    <text evidence="4">The sequence shown here is derived from an EMBL/GenBank/DDBJ whole genome shotgun (WGS) entry which is preliminary data.</text>
</comment>
<dbReference type="InterPro" id="IPR010998">
    <property type="entry name" value="Integrase_recombinase_N"/>
</dbReference>
<proteinExistence type="predicted"/>
<accession>A0ABX9DB34</accession>
<evidence type="ECO:0000256" key="1">
    <source>
        <dbReference type="ARBA" id="ARBA00023125"/>
    </source>
</evidence>
<dbReference type="Gene3D" id="1.10.150.130">
    <property type="match status" value="1"/>
</dbReference>
<evidence type="ECO:0000259" key="3">
    <source>
        <dbReference type="Pfam" id="PF20172"/>
    </source>
</evidence>
<dbReference type="SUPFAM" id="SSF56349">
    <property type="entry name" value="DNA breaking-rejoining enzymes"/>
    <property type="match status" value="1"/>
</dbReference>
<keyword evidence="5" id="KW-1185">Reference proteome</keyword>
<feature type="compositionally biased region" description="Polar residues" evidence="2">
    <location>
        <begin position="146"/>
        <end position="155"/>
    </location>
</feature>
<sequence>MCGRFTDVTLTVLPKGVFERGAVYALRFTVPVELRPAVGKREIIRSLGSSDLGEALSRRRETLEEIKASLFAKYDGPQAVSTPETSQDTTVRATSHRWLAQSDGIKPSTKERYRRILQRFETFTGNAEVSKITRRVALAHMDDLRSTPSERTGQPGTRPRRWRGTHGNKPKPMNEHDFHLRLRRPWSECVHSEQSY</sequence>
<dbReference type="Pfam" id="PF20172">
    <property type="entry name" value="DUF6538"/>
    <property type="match status" value="1"/>
</dbReference>
<keyword evidence="1" id="KW-0238">DNA-binding</keyword>
<name>A0ABX9DB34_9RHOB</name>
<feature type="domain" description="DUF6538" evidence="3">
    <location>
        <begin position="17"/>
        <end position="67"/>
    </location>
</feature>
<protein>
    <recommendedName>
        <fullName evidence="3">DUF6538 domain-containing protein</fullName>
    </recommendedName>
</protein>
<dbReference type="RefSeq" id="WP_112317405.1">
    <property type="nucleotide sequence ID" value="NZ_MUAV01000044.1"/>
</dbReference>
<dbReference type="InterPro" id="IPR011010">
    <property type="entry name" value="DNA_brk_join_enz"/>
</dbReference>